<evidence type="ECO:0000256" key="1">
    <source>
        <dbReference type="ARBA" id="ARBA00022603"/>
    </source>
</evidence>
<feature type="domain" description="Methyltransferase type 11" evidence="3">
    <location>
        <begin position="79"/>
        <end position="145"/>
    </location>
</feature>
<evidence type="ECO:0000259" key="3">
    <source>
        <dbReference type="Pfam" id="PF08241"/>
    </source>
</evidence>
<keyword evidence="5" id="KW-1185">Reference proteome</keyword>
<dbReference type="InterPro" id="IPR050602">
    <property type="entry name" value="Malonyl-ACP_OMT"/>
</dbReference>
<dbReference type="GO" id="GO:0032259">
    <property type="term" value="P:methylation"/>
    <property type="evidence" value="ECO:0007669"/>
    <property type="project" value="UniProtKB-KW"/>
</dbReference>
<evidence type="ECO:0000313" key="5">
    <source>
        <dbReference type="Proteomes" id="UP001595379"/>
    </source>
</evidence>
<dbReference type="Proteomes" id="UP001595379">
    <property type="component" value="Unassembled WGS sequence"/>
</dbReference>
<organism evidence="4 5">
    <name type="scientific">Hyphobacterium vulgare</name>
    <dbReference type="NCBI Taxonomy" id="1736751"/>
    <lineage>
        <taxon>Bacteria</taxon>
        <taxon>Pseudomonadati</taxon>
        <taxon>Pseudomonadota</taxon>
        <taxon>Alphaproteobacteria</taxon>
        <taxon>Maricaulales</taxon>
        <taxon>Maricaulaceae</taxon>
        <taxon>Hyphobacterium</taxon>
    </lineage>
</organism>
<dbReference type="PANTHER" id="PTHR13090:SF1">
    <property type="entry name" value="ARGININE-HYDROXYLASE NDUFAF5, MITOCHONDRIAL"/>
    <property type="match status" value="1"/>
</dbReference>
<evidence type="ECO:0000256" key="2">
    <source>
        <dbReference type="ARBA" id="ARBA00022679"/>
    </source>
</evidence>
<gene>
    <name evidence="4" type="ORF">ACFOOR_11660</name>
</gene>
<dbReference type="EMBL" id="JBHRSV010000023">
    <property type="protein sequence ID" value="MFC2926763.1"/>
    <property type="molecule type" value="Genomic_DNA"/>
</dbReference>
<dbReference type="CDD" id="cd02440">
    <property type="entry name" value="AdoMet_MTases"/>
    <property type="match status" value="1"/>
</dbReference>
<dbReference type="SUPFAM" id="SSF53335">
    <property type="entry name" value="S-adenosyl-L-methionine-dependent methyltransferases"/>
    <property type="match status" value="1"/>
</dbReference>
<dbReference type="GO" id="GO:0008168">
    <property type="term" value="F:methyltransferase activity"/>
    <property type="evidence" value="ECO:0007669"/>
    <property type="project" value="UniProtKB-KW"/>
</dbReference>
<evidence type="ECO:0000313" key="4">
    <source>
        <dbReference type="EMBL" id="MFC2926763.1"/>
    </source>
</evidence>
<keyword evidence="1 4" id="KW-0489">Methyltransferase</keyword>
<sequence length="307" mass="32810">MSSNAPPRLFDRALVRQHRSRSARSVAEHDFLLKRAIEDIGDRLVTITRDFGRALMLGGGGRGVALLMELAPEAHAKAAMWVESDLSPQRAALAGGTALALDEEALPFADESFDLIVSPLALHWTNDLPGALIQINRALTPDGFFTAAMIGGASLNELRQSLMAAESELTGGVSARVSPFADGQDLSGLLQRAGFALPVSDVDRVTVRYGNAFVLMKDLRGMGETSALASRPRKPATRGLFERAAQIYAERFADPDGRIRASFEIIHAGGWAPHPGQPRPKRPGSATVRLADALGVKEQSAGEKAGR</sequence>
<dbReference type="InterPro" id="IPR013216">
    <property type="entry name" value="Methyltransf_11"/>
</dbReference>
<keyword evidence="2" id="KW-0808">Transferase</keyword>
<reference evidence="5" key="1">
    <citation type="journal article" date="2019" name="Int. J. Syst. Evol. Microbiol.">
        <title>The Global Catalogue of Microorganisms (GCM) 10K type strain sequencing project: providing services to taxonomists for standard genome sequencing and annotation.</title>
        <authorList>
            <consortium name="The Broad Institute Genomics Platform"/>
            <consortium name="The Broad Institute Genome Sequencing Center for Infectious Disease"/>
            <person name="Wu L."/>
            <person name="Ma J."/>
        </authorList>
    </citation>
    <scope>NUCLEOTIDE SEQUENCE [LARGE SCALE GENOMIC DNA]</scope>
    <source>
        <strain evidence="5">KCTC 52487</strain>
    </source>
</reference>
<dbReference type="Pfam" id="PF08241">
    <property type="entry name" value="Methyltransf_11"/>
    <property type="match status" value="1"/>
</dbReference>
<comment type="caution">
    <text evidence="4">The sequence shown here is derived from an EMBL/GenBank/DDBJ whole genome shotgun (WGS) entry which is preliminary data.</text>
</comment>
<proteinExistence type="predicted"/>
<dbReference type="InterPro" id="IPR029063">
    <property type="entry name" value="SAM-dependent_MTases_sf"/>
</dbReference>
<name>A0ABV6ZZH2_9PROT</name>
<protein>
    <submittedName>
        <fullName evidence="4">Methyltransferase domain-containing protein</fullName>
    </submittedName>
</protein>
<dbReference type="PANTHER" id="PTHR13090">
    <property type="entry name" value="ARGININE-HYDROXYLASE NDUFAF5, MITOCHONDRIAL"/>
    <property type="match status" value="1"/>
</dbReference>
<dbReference type="RefSeq" id="WP_343165775.1">
    <property type="nucleotide sequence ID" value="NZ_JBHRSV010000023.1"/>
</dbReference>
<accession>A0ABV6ZZH2</accession>
<dbReference type="Gene3D" id="3.40.50.150">
    <property type="entry name" value="Vaccinia Virus protein VP39"/>
    <property type="match status" value="1"/>
</dbReference>